<dbReference type="GO" id="GO:0006368">
    <property type="term" value="P:transcription elongation by RNA polymerase II"/>
    <property type="evidence" value="ECO:0007669"/>
    <property type="project" value="EnsemblFungi"/>
</dbReference>
<dbReference type="GO" id="GO:1990328">
    <property type="term" value="C:RPB4-RPB7 complex"/>
    <property type="evidence" value="ECO:0007669"/>
    <property type="project" value="EnsemblFungi"/>
</dbReference>
<dbReference type="InterPro" id="IPR010997">
    <property type="entry name" value="HRDC-like_sf"/>
</dbReference>
<dbReference type="InterPro" id="IPR045222">
    <property type="entry name" value="Rpb4-like"/>
</dbReference>
<evidence type="ECO:0000313" key="6">
    <source>
        <dbReference type="Proteomes" id="UP000094385"/>
    </source>
</evidence>
<evidence type="ECO:0000313" key="5">
    <source>
        <dbReference type="EMBL" id="ODQ74866.1"/>
    </source>
</evidence>
<dbReference type="GO" id="GO:0003968">
    <property type="term" value="F:RNA-directed RNA polymerase activity"/>
    <property type="evidence" value="ECO:0007669"/>
    <property type="project" value="EnsemblFungi"/>
</dbReference>
<dbReference type="Proteomes" id="UP000094385">
    <property type="component" value="Unassembled WGS sequence"/>
</dbReference>
<organism evidence="5 6">
    <name type="scientific">Lipomyces starkeyi NRRL Y-11557</name>
    <dbReference type="NCBI Taxonomy" id="675824"/>
    <lineage>
        <taxon>Eukaryota</taxon>
        <taxon>Fungi</taxon>
        <taxon>Dikarya</taxon>
        <taxon>Ascomycota</taxon>
        <taxon>Saccharomycotina</taxon>
        <taxon>Lipomycetes</taxon>
        <taxon>Lipomycetales</taxon>
        <taxon>Lipomycetaceae</taxon>
        <taxon>Lipomyces</taxon>
    </lineage>
</organism>
<evidence type="ECO:0000256" key="1">
    <source>
        <dbReference type="ARBA" id="ARBA00004123"/>
    </source>
</evidence>
<comment type="similarity">
    <text evidence="3">Belongs to the eukaryotic RPB4 RNA polymerase subunit family.</text>
</comment>
<dbReference type="STRING" id="675824.A0A1E3QB30"/>
<dbReference type="GO" id="GO:0000932">
    <property type="term" value="C:P-body"/>
    <property type="evidence" value="ECO:0007669"/>
    <property type="project" value="EnsemblFungi"/>
</dbReference>
<dbReference type="Pfam" id="PF03874">
    <property type="entry name" value="RNA_pol_Rpb4"/>
    <property type="match status" value="1"/>
</dbReference>
<dbReference type="InterPro" id="IPR005574">
    <property type="entry name" value="Rpb4/RPC9"/>
</dbReference>
<feature type="domain" description="RNA polymerase Rpb4/RPC9 core" evidence="4">
    <location>
        <begin position="33"/>
        <end position="174"/>
    </location>
</feature>
<evidence type="ECO:0000256" key="2">
    <source>
        <dbReference type="ARBA" id="ARBA00023242"/>
    </source>
</evidence>
<dbReference type="PANTHER" id="PTHR21297">
    <property type="entry name" value="DNA-DIRECTED RNA POLYMERASE II"/>
    <property type="match status" value="1"/>
</dbReference>
<reference evidence="5 6" key="1">
    <citation type="journal article" date="2016" name="Proc. Natl. Acad. Sci. U.S.A.">
        <title>Comparative genomics of biotechnologically important yeasts.</title>
        <authorList>
            <person name="Riley R."/>
            <person name="Haridas S."/>
            <person name="Wolfe K.H."/>
            <person name="Lopes M.R."/>
            <person name="Hittinger C.T."/>
            <person name="Goeker M."/>
            <person name="Salamov A.A."/>
            <person name="Wisecaver J.H."/>
            <person name="Long T.M."/>
            <person name="Calvey C.H."/>
            <person name="Aerts A.L."/>
            <person name="Barry K.W."/>
            <person name="Choi C."/>
            <person name="Clum A."/>
            <person name="Coughlan A.Y."/>
            <person name="Deshpande S."/>
            <person name="Douglass A.P."/>
            <person name="Hanson S.J."/>
            <person name="Klenk H.-P."/>
            <person name="LaButti K.M."/>
            <person name="Lapidus A."/>
            <person name="Lindquist E.A."/>
            <person name="Lipzen A.M."/>
            <person name="Meier-Kolthoff J.P."/>
            <person name="Ohm R.A."/>
            <person name="Otillar R.P."/>
            <person name="Pangilinan J.L."/>
            <person name="Peng Y."/>
            <person name="Rokas A."/>
            <person name="Rosa C.A."/>
            <person name="Scheuner C."/>
            <person name="Sibirny A.A."/>
            <person name="Slot J.C."/>
            <person name="Stielow J.B."/>
            <person name="Sun H."/>
            <person name="Kurtzman C.P."/>
            <person name="Blackwell M."/>
            <person name="Grigoriev I.V."/>
            <person name="Jeffries T.W."/>
        </authorList>
    </citation>
    <scope>NUCLEOTIDE SEQUENCE [LARGE SCALE GENOMIC DNA]</scope>
    <source>
        <strain evidence="5 6">NRRL Y-11557</strain>
    </source>
</reference>
<protein>
    <recommendedName>
        <fullName evidence="4">RNA polymerase Rpb4/RPC9 core domain-containing protein</fullName>
    </recommendedName>
</protein>
<sequence>MSATRPRPRRLINGVIEDVDASVLKLGPEFDVKQVSHDGEEMPLIALNLSEVRLLMMAAMRQRRREMNGQGGGYDDMEQDDMDVEELLSSNQIVRKTQEYLSIFARFRDEDTVSAVEHILKTPENADLHPFEIAQLGSLSCEDAEEAKTLIPSLANKKSDQELQALLDSLRRYG</sequence>
<dbReference type="AlphaFoldDB" id="A0A1E3QB30"/>
<keyword evidence="2" id="KW-0539">Nucleus</keyword>
<comment type="subcellular location">
    <subcellularLocation>
        <location evidence="1">Nucleus</location>
    </subcellularLocation>
</comment>
<dbReference type="EMBL" id="KV454291">
    <property type="protein sequence ID" value="ODQ74866.1"/>
    <property type="molecule type" value="Genomic_DNA"/>
</dbReference>
<dbReference type="InterPro" id="IPR006590">
    <property type="entry name" value="RNA_pol_Rpb4/RPC9_core"/>
</dbReference>
<dbReference type="GO" id="GO:0003697">
    <property type="term" value="F:single-stranded DNA binding"/>
    <property type="evidence" value="ECO:0007669"/>
    <property type="project" value="EnsemblFungi"/>
</dbReference>
<accession>A0A1E3QB30</accession>
<dbReference type="SMART" id="SM00657">
    <property type="entry name" value="RPOL4c"/>
    <property type="match status" value="1"/>
</dbReference>
<keyword evidence="6" id="KW-1185">Reference proteome</keyword>
<evidence type="ECO:0000259" key="4">
    <source>
        <dbReference type="SMART" id="SM00657"/>
    </source>
</evidence>
<proteinExistence type="inferred from homology"/>
<dbReference type="GO" id="GO:0003727">
    <property type="term" value="F:single-stranded RNA binding"/>
    <property type="evidence" value="ECO:0007669"/>
    <property type="project" value="EnsemblFungi"/>
</dbReference>
<dbReference type="Gene3D" id="1.20.1250.40">
    <property type="match status" value="1"/>
</dbReference>
<dbReference type="GO" id="GO:0045948">
    <property type="term" value="P:positive regulation of translational initiation"/>
    <property type="evidence" value="ECO:0007669"/>
    <property type="project" value="EnsemblFungi"/>
</dbReference>
<dbReference type="GO" id="GO:0003899">
    <property type="term" value="F:DNA-directed RNA polymerase activity"/>
    <property type="evidence" value="ECO:0007669"/>
    <property type="project" value="EnsemblFungi"/>
</dbReference>
<dbReference type="GO" id="GO:0000288">
    <property type="term" value="P:nuclear-transcribed mRNA catabolic process, deadenylation-dependent decay"/>
    <property type="evidence" value="ECO:0007669"/>
    <property type="project" value="EnsemblFungi"/>
</dbReference>
<name>A0A1E3QB30_LIPST</name>
<dbReference type="GO" id="GO:0031369">
    <property type="term" value="F:translation initiation factor binding"/>
    <property type="evidence" value="ECO:0007669"/>
    <property type="project" value="EnsemblFungi"/>
</dbReference>
<dbReference type="InterPro" id="IPR038324">
    <property type="entry name" value="Rpb4/RPC9_sf"/>
</dbReference>
<dbReference type="OrthoDB" id="2186918at2759"/>
<dbReference type="GO" id="GO:0006367">
    <property type="term" value="P:transcription initiation at RNA polymerase II promoter"/>
    <property type="evidence" value="ECO:0007669"/>
    <property type="project" value="EnsemblFungi"/>
</dbReference>
<gene>
    <name evidence="5" type="ORF">LIPSTDRAFT_68983</name>
</gene>
<dbReference type="GO" id="GO:0005665">
    <property type="term" value="C:RNA polymerase II, core complex"/>
    <property type="evidence" value="ECO:0007669"/>
    <property type="project" value="EnsemblFungi"/>
</dbReference>
<dbReference type="SUPFAM" id="SSF47819">
    <property type="entry name" value="HRDC-like"/>
    <property type="match status" value="1"/>
</dbReference>
<evidence type="ECO:0000256" key="3">
    <source>
        <dbReference type="ARBA" id="ARBA00025724"/>
    </source>
</evidence>
<dbReference type="GO" id="GO:0000166">
    <property type="term" value="F:nucleotide binding"/>
    <property type="evidence" value="ECO:0007669"/>
    <property type="project" value="InterPro"/>
</dbReference>